<dbReference type="GO" id="GO:0035556">
    <property type="term" value="P:intracellular signal transduction"/>
    <property type="evidence" value="ECO:0007669"/>
    <property type="project" value="TreeGrafter"/>
</dbReference>
<dbReference type="SMART" id="SM00220">
    <property type="entry name" value="S_TKc"/>
    <property type="match status" value="1"/>
</dbReference>
<organism evidence="6 7">
    <name type="scientific">Schizosaccharomyces osmophilus</name>
    <dbReference type="NCBI Taxonomy" id="2545709"/>
    <lineage>
        <taxon>Eukaryota</taxon>
        <taxon>Fungi</taxon>
        <taxon>Dikarya</taxon>
        <taxon>Ascomycota</taxon>
        <taxon>Taphrinomycotina</taxon>
        <taxon>Schizosaccharomycetes</taxon>
        <taxon>Schizosaccharomycetales</taxon>
        <taxon>Schizosaccharomycetaceae</taxon>
        <taxon>Schizosaccharomyces</taxon>
    </lineage>
</organism>
<reference evidence="6 7" key="1">
    <citation type="journal article" date="2023" name="G3 (Bethesda)">
        <title>A high-quality reference genome for the fission yeast Schizosaccharomyces osmophilus.</title>
        <authorList>
            <person name="Jia G.S."/>
            <person name="Zhang W.C."/>
            <person name="Liang Y."/>
            <person name="Liu X.H."/>
            <person name="Rhind N."/>
            <person name="Pidoux A."/>
            <person name="Brysch-Herzberg M."/>
            <person name="Du L.L."/>
        </authorList>
    </citation>
    <scope>NUCLEOTIDE SEQUENCE [LARGE SCALE GENOMIC DNA]</scope>
    <source>
        <strain evidence="6 7">CBS 15793</strain>
    </source>
</reference>
<evidence type="ECO:0000313" key="7">
    <source>
        <dbReference type="Proteomes" id="UP001212411"/>
    </source>
</evidence>
<feature type="region of interest" description="Disordered" evidence="4">
    <location>
        <begin position="507"/>
        <end position="530"/>
    </location>
</feature>
<dbReference type="RefSeq" id="XP_056038251.1">
    <property type="nucleotide sequence ID" value="XM_056182413.1"/>
</dbReference>
<dbReference type="Pfam" id="PF00069">
    <property type="entry name" value="Pkinase"/>
    <property type="match status" value="1"/>
</dbReference>
<evidence type="ECO:0000256" key="4">
    <source>
        <dbReference type="SAM" id="MobiDB-lite"/>
    </source>
</evidence>
<evidence type="ECO:0000313" key="6">
    <source>
        <dbReference type="EMBL" id="WBW74008.1"/>
    </source>
</evidence>
<dbReference type="KEGG" id="som:SOMG_03624"/>
<gene>
    <name evidence="6" type="primary">cdr1</name>
    <name evidence="6" type="ORF">SOMG_03624</name>
</gene>
<evidence type="ECO:0000256" key="2">
    <source>
        <dbReference type="ARBA" id="ARBA00022840"/>
    </source>
</evidence>
<keyword evidence="6" id="KW-0723">Serine/threonine-protein kinase</keyword>
<dbReference type="EMBL" id="CP115612">
    <property type="protein sequence ID" value="WBW74008.1"/>
    <property type="molecule type" value="Genomic_DNA"/>
</dbReference>
<dbReference type="InterPro" id="IPR000719">
    <property type="entry name" value="Prot_kinase_dom"/>
</dbReference>
<dbReference type="PROSITE" id="PS50011">
    <property type="entry name" value="PROTEIN_KINASE_DOM"/>
    <property type="match status" value="1"/>
</dbReference>
<keyword evidence="6" id="KW-0808">Transferase</keyword>
<dbReference type="PROSITE" id="PS00108">
    <property type="entry name" value="PROTEIN_KINASE_ST"/>
    <property type="match status" value="1"/>
</dbReference>
<dbReference type="PANTHER" id="PTHR24346">
    <property type="entry name" value="MAP/MICROTUBULE AFFINITY-REGULATING KINASE"/>
    <property type="match status" value="1"/>
</dbReference>
<name>A0AAE9WDQ9_9SCHI</name>
<keyword evidence="1 3" id="KW-0547">Nucleotide-binding</keyword>
<dbReference type="GeneID" id="80877102"/>
<evidence type="ECO:0000259" key="5">
    <source>
        <dbReference type="PROSITE" id="PS50011"/>
    </source>
</evidence>
<protein>
    <submittedName>
        <fullName evidence="6">Serine/threonine protein kinase (NIM1 family) Cdr1/Nim1</fullName>
    </submittedName>
</protein>
<dbReference type="AlphaFoldDB" id="A0AAE9WDQ9"/>
<dbReference type="GO" id="GO:0005737">
    <property type="term" value="C:cytoplasm"/>
    <property type="evidence" value="ECO:0007669"/>
    <property type="project" value="TreeGrafter"/>
</dbReference>
<feature type="binding site" evidence="3">
    <location>
        <position position="46"/>
    </location>
    <ligand>
        <name>ATP</name>
        <dbReference type="ChEBI" id="CHEBI:30616"/>
    </ligand>
</feature>
<evidence type="ECO:0000256" key="3">
    <source>
        <dbReference type="PROSITE-ProRule" id="PRU10141"/>
    </source>
</evidence>
<dbReference type="GO" id="GO:0004674">
    <property type="term" value="F:protein serine/threonine kinase activity"/>
    <property type="evidence" value="ECO:0007669"/>
    <property type="project" value="UniProtKB-KW"/>
</dbReference>
<feature type="domain" description="Protein kinase" evidence="5">
    <location>
        <begin position="12"/>
        <end position="258"/>
    </location>
</feature>
<dbReference type="InterPro" id="IPR017441">
    <property type="entry name" value="Protein_kinase_ATP_BS"/>
</dbReference>
<dbReference type="InterPro" id="IPR008271">
    <property type="entry name" value="Ser/Thr_kinase_AS"/>
</dbReference>
<dbReference type="InterPro" id="IPR011009">
    <property type="entry name" value="Kinase-like_dom_sf"/>
</dbReference>
<keyword evidence="6" id="KW-0418">Kinase</keyword>
<evidence type="ECO:0000256" key="1">
    <source>
        <dbReference type="ARBA" id="ARBA00022741"/>
    </source>
</evidence>
<dbReference type="FunFam" id="1.10.510.10:FF:000571">
    <property type="entry name" value="Maternal embryonic leucine zipper kinase"/>
    <property type="match status" value="1"/>
</dbReference>
<keyword evidence="2 3" id="KW-0067">ATP-binding</keyword>
<dbReference type="SUPFAM" id="SSF56112">
    <property type="entry name" value="Protein kinase-like (PK-like)"/>
    <property type="match status" value="1"/>
</dbReference>
<proteinExistence type="predicted"/>
<dbReference type="PROSITE" id="PS00107">
    <property type="entry name" value="PROTEIN_KINASE_ATP"/>
    <property type="match status" value="1"/>
</dbReference>
<accession>A0AAE9WDQ9</accession>
<dbReference type="GO" id="GO:0005524">
    <property type="term" value="F:ATP binding"/>
    <property type="evidence" value="ECO:0007669"/>
    <property type="project" value="UniProtKB-UniRule"/>
</dbReference>
<dbReference type="PANTHER" id="PTHR24346:SF110">
    <property type="entry name" value="NON-SPECIFIC SERINE_THREONINE PROTEIN KINASE"/>
    <property type="match status" value="1"/>
</dbReference>
<dbReference type="Proteomes" id="UP001212411">
    <property type="component" value="Chromosome 2"/>
</dbReference>
<keyword evidence="7" id="KW-1185">Reference proteome</keyword>
<sequence>MVKRHKNTIGLWRLGKTLGTGSTSCVRLAKHVKTGNLAAVKILPIKDVSVGMEILMMRLLHHPNILQLYDVWTDHQNMYLALEYVPGGELFDYVRKHGALSEKDVAHYMVQLLDALSHCHQFRFRHRDLKLENILINPYERVLKIADFGMATVEPDNSYLTNFCGSLHYLAPEVVSHTPYEGAPADIWSCGVIFYALLSNKLPFGGSSTGTVYDKILNGAYDLPCSCSTAAQDLLHKMLNVNPSTRITIPEILNHPYIQSNLEQPNETLLPKSSLPYSSLDVDPLVVDCMCLLWRKSSSKSIVTKLQLYEDNDEKRVYRALSKCLQDDIRKKKLFDKNKYLSLYDIIHDKSLFKKNNGTSQENITNEGERDDFCVESTMNRVDEIAPFYPSFNSCRGNEEQHKRPGFMHVEDESNLMLKNVTPNYDFDPNLTSDPIGVRVLSISPFDQEDYFPYNRYGYTRIFPNITFYSGTVGYETPSPISTPDSSLDLVPATDDPSIAPVFSTSIRTPRRPNSLSTQGKRQITSANGRSASVPLYTSRTCTQRCASSNAQLAHSSGRSNSNSMFRKISSLFSPQKKPYSVNY</sequence>
<dbReference type="Gene3D" id="1.10.510.10">
    <property type="entry name" value="Transferase(Phosphotransferase) domain 1"/>
    <property type="match status" value="1"/>
</dbReference>